<organism evidence="1 2">
    <name type="scientific">Pararhodospirillum photometricum DSM 122</name>
    <dbReference type="NCBI Taxonomy" id="1150469"/>
    <lineage>
        <taxon>Bacteria</taxon>
        <taxon>Pseudomonadati</taxon>
        <taxon>Pseudomonadota</taxon>
        <taxon>Alphaproteobacteria</taxon>
        <taxon>Rhodospirillales</taxon>
        <taxon>Rhodospirillaceae</taxon>
        <taxon>Pararhodospirillum</taxon>
    </lineage>
</organism>
<evidence type="ECO:0000313" key="1">
    <source>
        <dbReference type="EMBL" id="CCG06591.1"/>
    </source>
</evidence>
<dbReference type="Proteomes" id="UP000033220">
    <property type="component" value="Chromosome DSM 122"/>
</dbReference>
<keyword evidence="2" id="KW-1185">Reference proteome</keyword>
<proteinExistence type="predicted"/>
<dbReference type="EMBL" id="HE663493">
    <property type="protein sequence ID" value="CCG06591.1"/>
    <property type="molecule type" value="Genomic_DNA"/>
</dbReference>
<sequence length="147" mass="16696">PTRLISLRFPVPREILIIPSSMPISVMPRLCDGFSRPIAPMQSCIWLLSLMLIARLMVLAILSRQMLSELSVSWKRLAAIGLLCRLRKNLSSVFFIFPLMKFSALLEMKDFSQKQHPTLRIRPTLPVKLPLIIWSGLGVRPMACQPS</sequence>
<evidence type="ECO:0000313" key="2">
    <source>
        <dbReference type="Proteomes" id="UP000033220"/>
    </source>
</evidence>
<feature type="non-terminal residue" evidence="1">
    <location>
        <position position="1"/>
    </location>
</feature>
<name>H6SIB6_PARPM</name>
<reference evidence="1 2" key="1">
    <citation type="submission" date="2012-02" db="EMBL/GenBank/DDBJ databases">
        <title>Shotgun genome sequence of Phaeospirillum photometricum DSM 122.</title>
        <authorList>
            <person name="Duquesne K."/>
            <person name="Sturgis J."/>
        </authorList>
    </citation>
    <scope>NUCLEOTIDE SEQUENCE [LARGE SCALE GENOMIC DNA]</scope>
    <source>
        <strain evidence="2">DSM122</strain>
    </source>
</reference>
<dbReference type="HOGENOM" id="CLU_1772125_0_0_5"/>
<dbReference type="KEGG" id="rpm:RSPPHO_03252"/>
<accession>H6SIB6</accession>
<gene>
    <name evidence="1" type="ORF">RSPPHO_03252</name>
</gene>
<protein>
    <submittedName>
        <fullName evidence="1">Uncharacterized protein</fullName>
    </submittedName>
</protein>
<dbReference type="AlphaFoldDB" id="H6SIB6"/>